<evidence type="ECO:0000313" key="3">
    <source>
        <dbReference type="Proteomes" id="UP000593952"/>
    </source>
</evidence>
<keyword evidence="3" id="KW-1185">Reference proteome</keyword>
<evidence type="ECO:0000313" key="2">
    <source>
        <dbReference type="EMBL" id="QOV06273.1"/>
    </source>
</evidence>
<dbReference type="GO" id="GO:0016301">
    <property type="term" value="F:kinase activity"/>
    <property type="evidence" value="ECO:0007669"/>
    <property type="project" value="UniProtKB-KW"/>
</dbReference>
<keyword evidence="2" id="KW-0808">Transferase</keyword>
<feature type="domain" description="Polynucleotide kinase PNKP phosphatase" evidence="1">
    <location>
        <begin position="7"/>
        <end position="159"/>
    </location>
</feature>
<name>A0A7S6U1T4_9CAUD</name>
<evidence type="ECO:0000259" key="1">
    <source>
        <dbReference type="Pfam" id="PF25109"/>
    </source>
</evidence>
<accession>A0A7S6U1T4</accession>
<reference evidence="2 3" key="1">
    <citation type="submission" date="2020-07" db="EMBL/GenBank/DDBJ databases">
        <title>Complete genome sequence of Burkholderia gladioli phage Maja.</title>
        <authorList>
            <person name="Yu Z."/>
            <person name="Yao G.W."/>
            <person name="Guadalupe Vizoso-Pinto M."/>
            <person name="Sun L."/>
            <person name="Le T."/>
            <person name="Gonzalez C."/>
            <person name="Young R."/>
            <person name="Liu M."/>
        </authorList>
    </citation>
    <scope>NUCLEOTIDE SEQUENCE [LARGE SCALE GENOMIC DNA]</scope>
</reference>
<sequence length="159" mass="18695">MLKAPLYIFDLDGTIALIDHRRSIVDPQRKPTKEDWMRFYLMCPLDEPNLPVIKTMMSLYERGCDIRIWSGRDEIAKELTIAWLSHYTESPRHRVEGWLQYMRPNGDTTPDHQLKRKWLNAMSPTERARLVGVFDDRNKVVNMWREAGVACFQVAPGDF</sequence>
<dbReference type="InterPro" id="IPR056782">
    <property type="entry name" value="HAD_PNKP"/>
</dbReference>
<proteinExistence type="predicted"/>
<dbReference type="InterPro" id="IPR036412">
    <property type="entry name" value="HAD-like_sf"/>
</dbReference>
<dbReference type="SUPFAM" id="SSF56784">
    <property type="entry name" value="HAD-like"/>
    <property type="match status" value="1"/>
</dbReference>
<gene>
    <name evidence="2" type="ORF">CPT_Maja_053</name>
</gene>
<dbReference type="Gene3D" id="3.40.50.1000">
    <property type="entry name" value="HAD superfamily/HAD-like"/>
    <property type="match status" value="1"/>
</dbReference>
<keyword evidence="2" id="KW-0418">Kinase</keyword>
<dbReference type="Proteomes" id="UP000593952">
    <property type="component" value="Segment"/>
</dbReference>
<dbReference type="Pfam" id="PF25109">
    <property type="entry name" value="HAD_PNKP"/>
    <property type="match status" value="1"/>
</dbReference>
<dbReference type="InterPro" id="IPR023214">
    <property type="entry name" value="HAD_sf"/>
</dbReference>
<organism evidence="2 3">
    <name type="scientific">Burkholderia phage Maja</name>
    <dbReference type="NCBI Taxonomy" id="2767571"/>
    <lineage>
        <taxon>Viruses</taxon>
        <taxon>Duplodnaviria</taxon>
        <taxon>Heunggongvirae</taxon>
        <taxon>Uroviricota</taxon>
        <taxon>Caudoviricetes</taxon>
        <taxon>Lindbergviridae</taxon>
        <taxon>Gladiolivirus</taxon>
        <taxon>Gladiolivirus maja</taxon>
    </lineage>
</organism>
<protein>
    <submittedName>
        <fullName evidence="2">PseT-like polynucleotide kinase phosphatase</fullName>
    </submittedName>
</protein>
<dbReference type="EMBL" id="MT708549">
    <property type="protein sequence ID" value="QOV06273.1"/>
    <property type="molecule type" value="Genomic_DNA"/>
</dbReference>